<evidence type="ECO:0000256" key="2">
    <source>
        <dbReference type="ARBA" id="ARBA00008919"/>
    </source>
</evidence>
<dbReference type="OMA" id="REFECAM"/>
<proteinExistence type="inferred from homology"/>
<organism evidence="7 8">
    <name type="scientific">Dictyostelium purpureum</name>
    <name type="common">Slime mold</name>
    <dbReference type="NCBI Taxonomy" id="5786"/>
    <lineage>
        <taxon>Eukaryota</taxon>
        <taxon>Amoebozoa</taxon>
        <taxon>Evosea</taxon>
        <taxon>Eumycetozoa</taxon>
        <taxon>Dictyostelia</taxon>
        <taxon>Dictyosteliales</taxon>
        <taxon>Dictyosteliaceae</taxon>
        <taxon>Dictyostelium</taxon>
    </lineage>
</organism>
<keyword evidence="8" id="KW-1185">Reference proteome</keyword>
<keyword evidence="5" id="KW-0333">Golgi apparatus</keyword>
<evidence type="ECO:0000313" key="7">
    <source>
        <dbReference type="EMBL" id="EGC31108.1"/>
    </source>
</evidence>
<name>F0ZY66_DICPU</name>
<gene>
    <name evidence="7" type="ORF">DICPUDRAFT_6690</name>
</gene>
<dbReference type="GeneID" id="10508011"/>
<keyword evidence="5" id="KW-0472">Membrane</keyword>
<dbReference type="EMBL" id="GL871276">
    <property type="protein sequence ID" value="EGC31108.1"/>
    <property type="molecule type" value="Genomic_DNA"/>
</dbReference>
<dbReference type="RefSeq" id="XP_003292357.1">
    <property type="nucleotide sequence ID" value="XM_003292309.1"/>
</dbReference>
<feature type="domain" description="Fucosyltransferase C-terminal" evidence="6">
    <location>
        <begin position="201"/>
        <end position="353"/>
    </location>
</feature>
<keyword evidence="3 5" id="KW-0328">Glycosyltransferase</keyword>
<dbReference type="InterPro" id="IPR038577">
    <property type="entry name" value="GT10-like_C_sf"/>
</dbReference>
<evidence type="ECO:0000259" key="6">
    <source>
        <dbReference type="Pfam" id="PF00852"/>
    </source>
</evidence>
<accession>F0ZY66</accession>
<dbReference type="STRING" id="5786.F0ZY66"/>
<evidence type="ECO:0000256" key="4">
    <source>
        <dbReference type="ARBA" id="ARBA00022679"/>
    </source>
</evidence>
<dbReference type="eggNOG" id="KOG2619">
    <property type="taxonomic scope" value="Eukaryota"/>
</dbReference>
<reference evidence="8" key="1">
    <citation type="journal article" date="2011" name="Genome Biol.">
        <title>Comparative genomics of the social amoebae Dictyostelium discoideum and Dictyostelium purpureum.</title>
        <authorList>
            <consortium name="US DOE Joint Genome Institute (JGI-PGF)"/>
            <person name="Sucgang R."/>
            <person name="Kuo A."/>
            <person name="Tian X."/>
            <person name="Salerno W."/>
            <person name="Parikh A."/>
            <person name="Feasley C.L."/>
            <person name="Dalin E."/>
            <person name="Tu H."/>
            <person name="Huang E."/>
            <person name="Barry K."/>
            <person name="Lindquist E."/>
            <person name="Shapiro H."/>
            <person name="Bruce D."/>
            <person name="Schmutz J."/>
            <person name="Salamov A."/>
            <person name="Fey P."/>
            <person name="Gaudet P."/>
            <person name="Anjard C."/>
            <person name="Babu M.M."/>
            <person name="Basu S."/>
            <person name="Bushmanova Y."/>
            <person name="van der Wel H."/>
            <person name="Katoh-Kurasawa M."/>
            <person name="Dinh C."/>
            <person name="Coutinho P.M."/>
            <person name="Saito T."/>
            <person name="Elias M."/>
            <person name="Schaap P."/>
            <person name="Kay R.R."/>
            <person name="Henrissat B."/>
            <person name="Eichinger L."/>
            <person name="Rivero F."/>
            <person name="Putnam N.H."/>
            <person name="West C.M."/>
            <person name="Loomis W.F."/>
            <person name="Chisholm R.L."/>
            <person name="Shaulsky G."/>
            <person name="Strassmann J.E."/>
            <person name="Queller D.C."/>
            <person name="Kuspa A."/>
            <person name="Grigoriev I.V."/>
        </authorList>
    </citation>
    <scope>NUCLEOTIDE SEQUENCE [LARGE SCALE GENOMIC DNA]</scope>
    <source>
        <strain evidence="8">QSDP1</strain>
    </source>
</reference>
<sequence length="405" mass="48695">LSLYPFKEMSKKERYNSYYFHLKTYLYTGFPDILFPAIHCKDLDGEMATIAFTQIYPFQTPDLEIYFDQFYDFFERHIPNDTNQYSAPKVIHALEPPNIRFCSLRKDCIKHFNWSIGYEEWTDVQLNHGYSDLFEPKPFSSGEEFIEKKNSFIEKRKQDIKNHKFNDNLYYHYFNSSHDDQYNSVKKFIFEKSPEYDEAPLASWFCSKCNNETQSIRLEYVKEMMRYIRIDSYGECLKNIPKDPRAIRFTQNAFEVKQEIISNYKFYIAFENNNCLDYITEKALHALNSGSVPVIMGHPQILKYLPGGSYIFSGDFRNAKELVYYLKELDKNNEKYLKYFEWRNNKTEIENYKKSHGYPQRPNARNWMCPLLLHYQRWQRGLIPNKTLKLINIDEICLPRDFIKI</sequence>
<dbReference type="OrthoDB" id="20731at2759"/>
<dbReference type="FunFam" id="3.40.50.11660:FF:000016">
    <property type="entry name" value="4-galactosyl-N-acetylglucosaminide 3-alpha-L-fucosyltransferase"/>
    <property type="match status" value="1"/>
</dbReference>
<dbReference type="GO" id="GO:0046920">
    <property type="term" value="F:alpha-(1-&gt;3)-fucosyltransferase activity"/>
    <property type="evidence" value="ECO:0000318"/>
    <property type="project" value="GO_Central"/>
</dbReference>
<dbReference type="PANTHER" id="PTHR11929:SF194">
    <property type="entry name" value="ALPHA-(1,3)-FUCOSYLTRANSFERASE 10"/>
    <property type="match status" value="1"/>
</dbReference>
<dbReference type="Pfam" id="PF00852">
    <property type="entry name" value="Glyco_transf_10"/>
    <property type="match status" value="1"/>
</dbReference>
<keyword evidence="5" id="KW-0812">Transmembrane</keyword>
<evidence type="ECO:0000256" key="3">
    <source>
        <dbReference type="ARBA" id="ARBA00022676"/>
    </source>
</evidence>
<keyword evidence="4 5" id="KW-0808">Transferase</keyword>
<dbReference type="InterPro" id="IPR001503">
    <property type="entry name" value="Glyco_trans_10"/>
</dbReference>
<evidence type="ECO:0000256" key="1">
    <source>
        <dbReference type="ARBA" id="ARBA00004922"/>
    </source>
</evidence>
<dbReference type="UniPathway" id="UPA00378"/>
<dbReference type="AlphaFoldDB" id="F0ZY66"/>
<dbReference type="Proteomes" id="UP000001064">
    <property type="component" value="Unassembled WGS sequence"/>
</dbReference>
<dbReference type="InParanoid" id="F0ZY66"/>
<dbReference type="InterPro" id="IPR055270">
    <property type="entry name" value="Glyco_tran_10_C"/>
</dbReference>
<dbReference type="PANTHER" id="PTHR11929">
    <property type="entry name" value="ALPHA- 1,3 -FUCOSYLTRANSFERASE"/>
    <property type="match status" value="1"/>
</dbReference>
<dbReference type="KEGG" id="dpp:DICPUDRAFT_6690"/>
<dbReference type="GO" id="GO:0032580">
    <property type="term" value="C:Golgi cisterna membrane"/>
    <property type="evidence" value="ECO:0007669"/>
    <property type="project" value="UniProtKB-SubCell"/>
</dbReference>
<comment type="subcellular location">
    <subcellularLocation>
        <location evidence="5">Golgi apparatus</location>
        <location evidence="5">Golgi stack membrane</location>
        <topology evidence="5">Single-pass type II membrane protein</topology>
    </subcellularLocation>
</comment>
<dbReference type="VEuPathDB" id="AmoebaDB:DICPUDRAFT_6690"/>
<evidence type="ECO:0000256" key="5">
    <source>
        <dbReference type="RuleBase" id="RU003832"/>
    </source>
</evidence>
<protein>
    <recommendedName>
        <fullName evidence="5">Fucosyltransferase</fullName>
        <ecNumber evidence="5">2.4.1.-</ecNumber>
    </recommendedName>
</protein>
<comment type="similarity">
    <text evidence="2 5">Belongs to the glycosyltransferase 10 family.</text>
</comment>
<dbReference type="SUPFAM" id="SSF53756">
    <property type="entry name" value="UDP-Glycosyltransferase/glycogen phosphorylase"/>
    <property type="match status" value="1"/>
</dbReference>
<comment type="pathway">
    <text evidence="1">Protein modification; protein glycosylation.</text>
</comment>
<feature type="non-terminal residue" evidence="7">
    <location>
        <position position="1"/>
    </location>
</feature>
<feature type="non-terminal residue" evidence="7">
    <location>
        <position position="405"/>
    </location>
</feature>
<dbReference type="EC" id="2.4.1.-" evidence="5"/>
<evidence type="ECO:0000313" key="8">
    <source>
        <dbReference type="Proteomes" id="UP000001064"/>
    </source>
</evidence>
<dbReference type="Gene3D" id="3.40.50.11660">
    <property type="entry name" value="Glycosyl transferase family 10, C-terminal domain"/>
    <property type="match status" value="1"/>
</dbReference>